<dbReference type="EMBL" id="KQ971361">
    <property type="protein sequence ID" value="KYB25955.1"/>
    <property type="molecule type" value="Genomic_DNA"/>
</dbReference>
<dbReference type="InterPro" id="IPR058565">
    <property type="entry name" value="Ig_TRAPPC9_Trs120_1st"/>
</dbReference>
<evidence type="ECO:0000256" key="14">
    <source>
        <dbReference type="HAMAP-Rule" id="MF_03176"/>
    </source>
</evidence>
<keyword evidence="18" id="KW-1185">Reference proteome</keyword>
<evidence type="ECO:0000256" key="10">
    <source>
        <dbReference type="ARBA" id="ARBA00023204"/>
    </source>
</evidence>
<reference evidence="17 18" key="1">
    <citation type="journal article" date="2008" name="Nature">
        <title>The genome of the model beetle and pest Tribolium castaneum.</title>
        <authorList>
            <consortium name="Tribolium Genome Sequencing Consortium"/>
            <person name="Richards S."/>
            <person name="Gibbs R.A."/>
            <person name="Weinstock G.M."/>
            <person name="Brown S.J."/>
            <person name="Denell R."/>
            <person name="Beeman R.W."/>
            <person name="Gibbs R."/>
            <person name="Beeman R.W."/>
            <person name="Brown S.J."/>
            <person name="Bucher G."/>
            <person name="Friedrich M."/>
            <person name="Grimmelikhuijzen C.J."/>
            <person name="Klingler M."/>
            <person name="Lorenzen M."/>
            <person name="Richards S."/>
            <person name="Roth S."/>
            <person name="Schroder R."/>
            <person name="Tautz D."/>
            <person name="Zdobnov E.M."/>
            <person name="Muzny D."/>
            <person name="Gibbs R.A."/>
            <person name="Weinstock G.M."/>
            <person name="Attaway T."/>
            <person name="Bell S."/>
            <person name="Buhay C.J."/>
            <person name="Chandrabose M.N."/>
            <person name="Chavez D."/>
            <person name="Clerk-Blankenburg K.P."/>
            <person name="Cree A."/>
            <person name="Dao M."/>
            <person name="Davis C."/>
            <person name="Chacko J."/>
            <person name="Dinh H."/>
            <person name="Dugan-Rocha S."/>
            <person name="Fowler G."/>
            <person name="Garner T.T."/>
            <person name="Garnes J."/>
            <person name="Gnirke A."/>
            <person name="Hawes A."/>
            <person name="Hernandez J."/>
            <person name="Hines S."/>
            <person name="Holder M."/>
            <person name="Hume J."/>
            <person name="Jhangiani S.N."/>
            <person name="Joshi V."/>
            <person name="Khan Z.M."/>
            <person name="Jackson L."/>
            <person name="Kovar C."/>
            <person name="Kowis A."/>
            <person name="Lee S."/>
            <person name="Lewis L.R."/>
            <person name="Margolis J."/>
            <person name="Morgan M."/>
            <person name="Nazareth L.V."/>
            <person name="Nguyen N."/>
            <person name="Okwuonu G."/>
            <person name="Parker D."/>
            <person name="Richards S."/>
            <person name="Ruiz S.J."/>
            <person name="Santibanez J."/>
            <person name="Savard J."/>
            <person name="Scherer S.E."/>
            <person name="Schneider B."/>
            <person name="Sodergren E."/>
            <person name="Tautz D."/>
            <person name="Vattahil S."/>
            <person name="Villasana D."/>
            <person name="White C.S."/>
            <person name="Wright R."/>
            <person name="Park Y."/>
            <person name="Beeman R.W."/>
            <person name="Lord J."/>
            <person name="Oppert B."/>
            <person name="Lorenzen M."/>
            <person name="Brown S."/>
            <person name="Wang L."/>
            <person name="Savard J."/>
            <person name="Tautz D."/>
            <person name="Richards S."/>
            <person name="Weinstock G."/>
            <person name="Gibbs R.A."/>
            <person name="Liu Y."/>
            <person name="Worley K."/>
            <person name="Weinstock G."/>
            <person name="Elsik C.G."/>
            <person name="Reese J.T."/>
            <person name="Elhaik E."/>
            <person name="Landan G."/>
            <person name="Graur D."/>
            <person name="Arensburger P."/>
            <person name="Atkinson P."/>
            <person name="Beeman R.W."/>
            <person name="Beidler J."/>
            <person name="Brown S.J."/>
            <person name="Demuth J.P."/>
            <person name="Drury D.W."/>
            <person name="Du Y.Z."/>
            <person name="Fujiwara H."/>
            <person name="Lorenzen M."/>
            <person name="Maselli V."/>
            <person name="Osanai M."/>
            <person name="Park Y."/>
            <person name="Robertson H.M."/>
            <person name="Tu Z."/>
            <person name="Wang J.J."/>
            <person name="Wang S."/>
            <person name="Richards S."/>
            <person name="Song H."/>
            <person name="Zhang L."/>
            <person name="Sodergren E."/>
            <person name="Werner D."/>
            <person name="Stanke M."/>
            <person name="Morgenstern B."/>
            <person name="Solovyev V."/>
            <person name="Kosarev P."/>
            <person name="Brown G."/>
            <person name="Chen H.C."/>
            <person name="Ermolaeva O."/>
            <person name="Hlavina W."/>
            <person name="Kapustin Y."/>
            <person name="Kiryutin B."/>
            <person name="Kitts P."/>
            <person name="Maglott D."/>
            <person name="Pruitt K."/>
            <person name="Sapojnikov V."/>
            <person name="Souvorov A."/>
            <person name="Mackey A.J."/>
            <person name="Waterhouse R.M."/>
            <person name="Wyder S."/>
            <person name="Zdobnov E.M."/>
            <person name="Zdobnov E.M."/>
            <person name="Wyder S."/>
            <person name="Kriventseva E.V."/>
            <person name="Kadowaki T."/>
            <person name="Bork P."/>
            <person name="Aranda M."/>
            <person name="Bao R."/>
            <person name="Beermann A."/>
            <person name="Berns N."/>
            <person name="Bolognesi R."/>
            <person name="Bonneton F."/>
            <person name="Bopp D."/>
            <person name="Brown S.J."/>
            <person name="Bucher G."/>
            <person name="Butts T."/>
            <person name="Chaumot A."/>
            <person name="Denell R.E."/>
            <person name="Ferrier D.E."/>
            <person name="Friedrich M."/>
            <person name="Gordon C.M."/>
            <person name="Jindra M."/>
            <person name="Klingler M."/>
            <person name="Lan Q."/>
            <person name="Lattorff H.M."/>
            <person name="Laudet V."/>
            <person name="von Levetsow C."/>
            <person name="Liu Z."/>
            <person name="Lutz R."/>
            <person name="Lynch J.A."/>
            <person name="da Fonseca R.N."/>
            <person name="Posnien N."/>
            <person name="Reuter R."/>
            <person name="Roth S."/>
            <person name="Savard J."/>
            <person name="Schinko J.B."/>
            <person name="Schmitt C."/>
            <person name="Schoppmeier M."/>
            <person name="Schroder R."/>
            <person name="Shippy T.D."/>
            <person name="Simonnet F."/>
            <person name="Marques-Souza H."/>
            <person name="Tautz D."/>
            <person name="Tomoyasu Y."/>
            <person name="Trauner J."/>
            <person name="Van der Zee M."/>
            <person name="Vervoort M."/>
            <person name="Wittkopp N."/>
            <person name="Wimmer E.A."/>
            <person name="Yang X."/>
            <person name="Jones A.K."/>
            <person name="Sattelle D.B."/>
            <person name="Ebert P.R."/>
            <person name="Nelson D."/>
            <person name="Scott J.G."/>
            <person name="Beeman R.W."/>
            <person name="Muthukrishnan S."/>
            <person name="Kramer K.J."/>
            <person name="Arakane Y."/>
            <person name="Beeman R.W."/>
            <person name="Zhu Q."/>
            <person name="Hogenkamp D."/>
            <person name="Dixit R."/>
            <person name="Oppert B."/>
            <person name="Jiang H."/>
            <person name="Zou Z."/>
            <person name="Marshall J."/>
            <person name="Elpidina E."/>
            <person name="Vinokurov K."/>
            <person name="Oppert C."/>
            <person name="Zou Z."/>
            <person name="Evans J."/>
            <person name="Lu Z."/>
            <person name="Zhao P."/>
            <person name="Sumathipala N."/>
            <person name="Altincicek B."/>
            <person name="Vilcinskas A."/>
            <person name="Williams M."/>
            <person name="Hultmark D."/>
            <person name="Hetru C."/>
            <person name="Jiang H."/>
            <person name="Grimmelikhuijzen C.J."/>
            <person name="Hauser F."/>
            <person name="Cazzamali G."/>
            <person name="Williamson M."/>
            <person name="Park Y."/>
            <person name="Li B."/>
            <person name="Tanaka Y."/>
            <person name="Predel R."/>
            <person name="Neupert S."/>
            <person name="Schachtner J."/>
            <person name="Verleyen P."/>
            <person name="Raible F."/>
            <person name="Bork P."/>
            <person name="Friedrich M."/>
            <person name="Walden K.K."/>
            <person name="Robertson H.M."/>
            <person name="Angeli S."/>
            <person name="Foret S."/>
            <person name="Bucher G."/>
            <person name="Schuetz S."/>
            <person name="Maleszka R."/>
            <person name="Wimmer E.A."/>
            <person name="Beeman R.W."/>
            <person name="Lorenzen M."/>
            <person name="Tomoyasu Y."/>
            <person name="Miller S.C."/>
            <person name="Grossmann D."/>
            <person name="Bucher G."/>
        </authorList>
    </citation>
    <scope>NUCLEOTIDE SEQUENCE [LARGE SCALE GENOMIC DNA]</scope>
    <source>
        <strain evidence="17 18">Georgia GA2</strain>
    </source>
</reference>
<dbReference type="PANTHER" id="PTHR21512:SF5">
    <property type="entry name" value="TRAFFICKING PROTEIN PARTICLE COMPLEX SUBUNIT 9"/>
    <property type="match status" value="1"/>
</dbReference>
<dbReference type="eggNOG" id="KOG1953">
    <property type="taxonomic scope" value="Eukaryota"/>
</dbReference>
<dbReference type="Pfam" id="PF25344">
    <property type="entry name" value="PH_LRR1"/>
    <property type="match status" value="1"/>
</dbReference>
<comment type="similarity">
    <text evidence="1">Belongs to the NIBP family.</text>
</comment>
<keyword evidence="11 14" id="KW-0413">Isomerase</keyword>
<name>A0A139WDM8_TRICA</name>
<dbReference type="Gene3D" id="3.40.50.300">
    <property type="entry name" value="P-loop containing nucleotide triphosphate hydrolases"/>
    <property type="match status" value="1"/>
</dbReference>
<dbReference type="CDD" id="cd18809">
    <property type="entry name" value="SF1_C_RecD"/>
    <property type="match status" value="1"/>
</dbReference>
<dbReference type="PANTHER" id="PTHR21512">
    <property type="entry name" value="TRAFFICKING PROTEIN PARTICLE COMPLEX SUBUNIT 9"/>
    <property type="match status" value="1"/>
</dbReference>
<evidence type="ECO:0000256" key="7">
    <source>
        <dbReference type="ARBA" id="ARBA00023125"/>
    </source>
</evidence>
<evidence type="ECO:0000256" key="11">
    <source>
        <dbReference type="ARBA" id="ARBA00023235"/>
    </source>
</evidence>
<proteinExistence type="inferred from homology"/>
<gene>
    <name evidence="14" type="primary">PIF1</name>
    <name evidence="17" type="synonym">AUGUSTUS-3.0.2_31285</name>
    <name evidence="17" type="ORF">TcasGA2_TC031285</name>
</gene>
<evidence type="ECO:0000313" key="18">
    <source>
        <dbReference type="Proteomes" id="UP000007266"/>
    </source>
</evidence>
<keyword evidence="8 14" id="KW-0496">Mitochondrion</keyword>
<dbReference type="InterPro" id="IPR049163">
    <property type="entry name" value="Pif1-like_2B_dom"/>
</dbReference>
<feature type="region of interest" description="Disordered" evidence="15">
    <location>
        <begin position="775"/>
        <end position="804"/>
    </location>
</feature>
<dbReference type="FunCoup" id="A0A139WDM8">
    <property type="interactions" value="1680"/>
</dbReference>
<feature type="compositionally biased region" description="Low complexity" evidence="15">
    <location>
        <begin position="777"/>
        <end position="796"/>
    </location>
</feature>
<dbReference type="InterPro" id="IPR003593">
    <property type="entry name" value="AAA+_ATPase"/>
</dbReference>
<comment type="subunit">
    <text evidence="13">Monomer. Interacts with telomerase.</text>
</comment>
<keyword evidence="4 14" id="KW-0378">Hydrolase</keyword>
<accession>A0A139WDM8</accession>
<evidence type="ECO:0000256" key="3">
    <source>
        <dbReference type="ARBA" id="ARBA00022763"/>
    </source>
</evidence>
<dbReference type="GO" id="GO:0006281">
    <property type="term" value="P:DNA repair"/>
    <property type="evidence" value="ECO:0007669"/>
    <property type="project" value="UniProtKB-UniRule"/>
</dbReference>
<dbReference type="GO" id="GO:0005802">
    <property type="term" value="C:trans-Golgi network"/>
    <property type="evidence" value="ECO:0000318"/>
    <property type="project" value="GO_Central"/>
</dbReference>
<dbReference type="STRING" id="7070.A0A139WDM8"/>
<evidence type="ECO:0000256" key="13">
    <source>
        <dbReference type="ARBA" id="ARBA00065873"/>
    </source>
</evidence>
<comment type="subcellular location">
    <subcellularLocation>
        <location evidence="14">Nucleus</location>
    </subcellularLocation>
    <subcellularLocation>
        <location evidence="14">Mitochondrion</location>
    </subcellularLocation>
</comment>
<evidence type="ECO:0000256" key="15">
    <source>
        <dbReference type="SAM" id="MobiDB-lite"/>
    </source>
</evidence>
<dbReference type="GO" id="GO:0016887">
    <property type="term" value="F:ATP hydrolysis activity"/>
    <property type="evidence" value="ECO:0007669"/>
    <property type="project" value="RHEA"/>
</dbReference>
<dbReference type="InterPro" id="IPR027417">
    <property type="entry name" value="P-loop_NTPase"/>
</dbReference>
<keyword evidence="6 14" id="KW-0067">ATP-binding</keyword>
<dbReference type="FunFam" id="3.40.50.300:FF:003367">
    <property type="entry name" value="ATP-dependent DNA helicase PIF1"/>
    <property type="match status" value="1"/>
</dbReference>
<evidence type="ECO:0000313" key="17">
    <source>
        <dbReference type="EMBL" id="KYB25955.1"/>
    </source>
</evidence>
<sequence length="1879" mass="208876">MENESVLSCSVNIEWSNPQGIIQRKLAHKSAFLRLIRNDAREIFIEVTAGKSVPVKLQLKGISVHNKFMSEGKASIKFQEEHCMMFLSNAPPNQLFTFLKTVFVKMTGGKPAPTSHQSLRTQLLSNKPATFEEISPVTTAEMDKAKAKISKGTDTTPSPLSRKRKLSPRPGAKPASSKRLYAASPTPNEPLDIEQKEVLEACLSGRNVFFTGSAGTGKSFLLKRIIGALPPDVTAATASTGVAACHIGGITLHQFAGIGAGEAPLERSVELASRPGAYTVWRKCKHLIIDEISMVDGSYFEKIEAIARKVRRNEQPFGGIQLILCGDFFQLPPVAKGKTPVKFCFETEAWSRCRLSAYELKKVHRQNDDEFIKILNCVRIGQIPEDMATRLAETSRQNIEKNGILATRLCSHTLEANAINEAKLNALPGEKLVFTSEDSHPHLIKQLDQQTSIPHTLELKVGAQVMLLKNINIATGLVNGARGVVKSFQEGVPVVQFRSKEYVAKPERWCVKSATGVMLTRKQVPLKLAWAFSIHKSQGLTLDCVEMSLGKVFEAGQAYVALSRAQSLDTLRVLGFKASQVWANKNVLDFYRSLNLQMEAMRLIPLGRREDKAAVKKSYKPNAKLMSKPLASQMRSSVSYILSSSTSEPNMSHPDYEQYSHDHAALLVLVRHIGSQLKPKTFQKFHDRIAKLTSVRITDSTGNVRTILVRYVKEHPVENNDWGDFQTHRRLLGLVSLGKYDSQQELNEICRVHESLKVKYTGTLFDSRCILFGPTKEASSSPEDTSSPNTDSSSSAPEENIEKFTTPSNFKTRGLFYDESAPCADLETQIIEFINSLFWVLESKRLERSREKLERVSLLLAPFEKKDFVGLDMESRNNKKKCTGRMTKHLGDLCLQAGLLAESLVYYGNAAETLKSVNDWLWLGAAYEGLCAASALVLYPEMQRSVQLQRNASLQEGSSPKKTVVASNLDVGAKKASVPNTLAPEDISKRYREAIIHYSKYQNAGIVETEASFKAARIAVEQNHSLQAASFLQNVVYINLTLSEQEKIQRFETLAELYTQIGFTRKAAFCQRLAATRYVSPQNPAPNWNRCYNLMLHSLPGHRLSLDPAEMREVEQGWPILQIQLLQELVVAAKRMGHSALATRHMTFLLQTMWQHLTPTEQKELAIQLQALSAQCEGSPVPLVLDSGVVIPPANLTNIPLCHSFVLRNLQPHLQPRKIQAVKQDTGPFLFTPIHFGSLDRRSTASQTKMAFLWVENEPCEVTLKLSNPLPFELKVSDMRLLTSGVVFESLPETVVLSPSGAPPSVTTLHGTPRESEGQLQLQGYSTHTLGVKSNCRLRHMNGFPPHYEVEIVPSLPLLEVKTSLPQSASFSSFHDYENVVTSASVSLHHGESAECTVTITNIGHVDVEMLEVSMQTVLEPALQEQMFTWSQENLLSQLPLKPNCSASLTLYLYAAGSFLVPGGTGNEFSSGVFSSSISGPGSLPSRLNSPTSSSFHRNVNSSFRSSNSGHSSMSATLQIPHLPINQQASSVVEGQLQIRYSGGPGLQASYCRCCSVFLTIETVPSLHVTNWDVLPAETNTQFYLVLDVANLTSQEMELQYTPSKTMLIEGHESCRVPVPVKRCPLSKLETGETLATGELDRICSEHIANLVDLRWHLLGTDTRGKASLKGLTLTNDMLDEVRMSPLLWEVTINNETVRPQEEVTCDAGDCLEMKIFVTNSLDKVLSQLQLSVQFYQDYENGTLNYRMETRLATTGTTKKMIKSLEPQEKAQHECNVIFFTPGQYKIDIQCSAPDNSTAVPCLPPSGHTWRFTPPVNVLYNNHQKHLRIQEIHERMTEIAETMHSVEAVANTTSVLVSKLEKTVKRRTLRGRLKKIKTR</sequence>
<dbReference type="Pfam" id="PF05970">
    <property type="entry name" value="PIF1"/>
    <property type="match status" value="1"/>
</dbReference>
<feature type="DNA-binding region" evidence="14">
    <location>
        <begin position="557"/>
        <end position="576"/>
    </location>
</feature>
<dbReference type="EC" id="5.6.2.3" evidence="14"/>
<evidence type="ECO:0000256" key="2">
    <source>
        <dbReference type="ARBA" id="ARBA00022741"/>
    </source>
</evidence>
<dbReference type="Pfam" id="PF26254">
    <property type="entry name" value="Ig_TRAPPC9-Trs120_1st"/>
    <property type="match status" value="1"/>
</dbReference>
<reference evidence="17 18" key="2">
    <citation type="journal article" date="2010" name="Nucleic Acids Res.">
        <title>BeetleBase in 2010: revisions to provide comprehensive genomic information for Tribolium castaneum.</title>
        <authorList>
            <person name="Kim H.S."/>
            <person name="Murphy T."/>
            <person name="Xia J."/>
            <person name="Caragea D."/>
            <person name="Park Y."/>
            <person name="Beeman R.W."/>
            <person name="Lorenzen M.D."/>
            <person name="Butcher S."/>
            <person name="Manak J.R."/>
            <person name="Brown S.J."/>
        </authorList>
    </citation>
    <scope>GENOME REANNOTATION</scope>
    <source>
        <strain evidence="17 18">Georgia GA2</strain>
    </source>
</reference>
<dbReference type="GO" id="GO:0005524">
    <property type="term" value="F:ATP binding"/>
    <property type="evidence" value="ECO:0007669"/>
    <property type="project" value="UniProtKB-UniRule"/>
</dbReference>
<dbReference type="OMA" id="FKTRAMF"/>
<dbReference type="Pfam" id="PF21530">
    <property type="entry name" value="Pif1_2B_dom"/>
    <property type="match status" value="1"/>
</dbReference>
<dbReference type="Pfam" id="PF08626">
    <property type="entry name" value="TRAPPC9-Trs120"/>
    <property type="match status" value="1"/>
</dbReference>
<evidence type="ECO:0000256" key="12">
    <source>
        <dbReference type="ARBA" id="ARBA00023242"/>
    </source>
</evidence>
<dbReference type="InterPro" id="IPR013935">
    <property type="entry name" value="Trs120_TRAPPC9"/>
</dbReference>
<keyword evidence="2 14" id="KW-0547">Nucleotide-binding</keyword>
<dbReference type="InterPro" id="IPR058563">
    <property type="entry name" value="Trs120_TRAPPC9_N"/>
</dbReference>
<dbReference type="GO" id="GO:0005739">
    <property type="term" value="C:mitochondrion"/>
    <property type="evidence" value="ECO:0007669"/>
    <property type="project" value="UniProtKB-SubCell"/>
</dbReference>
<feature type="binding site" evidence="14">
    <location>
        <begin position="212"/>
        <end position="219"/>
    </location>
    <ligand>
        <name>ATP</name>
        <dbReference type="ChEBI" id="CHEBI:30616"/>
    </ligand>
</feature>
<dbReference type="GO" id="GO:0005634">
    <property type="term" value="C:nucleus"/>
    <property type="evidence" value="ECO:0007669"/>
    <property type="project" value="UniProtKB-SubCell"/>
</dbReference>
<dbReference type="SMART" id="SM00382">
    <property type="entry name" value="AAA"/>
    <property type="match status" value="1"/>
</dbReference>
<dbReference type="GO" id="GO:0043139">
    <property type="term" value="F:5'-3' DNA helicase activity"/>
    <property type="evidence" value="ECO:0007669"/>
    <property type="project" value="UniProtKB-UniRule"/>
</dbReference>
<evidence type="ECO:0000256" key="9">
    <source>
        <dbReference type="ARBA" id="ARBA00023172"/>
    </source>
</evidence>
<dbReference type="SUPFAM" id="SSF52540">
    <property type="entry name" value="P-loop containing nucleoside triphosphate hydrolases"/>
    <property type="match status" value="2"/>
</dbReference>
<keyword evidence="3 14" id="KW-0227">DNA damage</keyword>
<keyword evidence="10 14" id="KW-0234">DNA repair</keyword>
<comment type="function">
    <text evidence="14">DNA-dependent ATPase and 5'-3' DNA helicase required for the maintenance of both mitochondrial and nuclear genome stability.</text>
</comment>
<dbReference type="GO" id="GO:0003677">
    <property type="term" value="F:DNA binding"/>
    <property type="evidence" value="ECO:0007669"/>
    <property type="project" value="UniProtKB-KW"/>
</dbReference>
<dbReference type="HAMAP" id="MF_03176">
    <property type="entry name" value="PIF1"/>
    <property type="match status" value="1"/>
</dbReference>
<feature type="domain" description="AAA+ ATPase" evidence="16">
    <location>
        <begin position="204"/>
        <end position="472"/>
    </location>
</feature>
<dbReference type="InterPro" id="IPR057437">
    <property type="entry name" value="PIF1/LRR1_PH"/>
</dbReference>
<dbReference type="InterPro" id="IPR010285">
    <property type="entry name" value="DNA_helicase_pif1-like_DEAD"/>
</dbReference>
<dbReference type="FunFam" id="3.40.50.300:FF:000805">
    <property type="entry name" value="ATP-dependent DNA helicase PIF1"/>
    <property type="match status" value="1"/>
</dbReference>
<keyword evidence="12 14" id="KW-0539">Nucleus</keyword>
<evidence type="ECO:0000256" key="6">
    <source>
        <dbReference type="ARBA" id="ARBA00022840"/>
    </source>
</evidence>
<comment type="similarity">
    <text evidence="14">Belongs to the helicase family. PIF1 subfamily.</text>
</comment>
<dbReference type="GO" id="GO:0000723">
    <property type="term" value="P:telomere maintenance"/>
    <property type="evidence" value="ECO:0007669"/>
    <property type="project" value="InterPro"/>
</dbReference>
<evidence type="ECO:0000256" key="8">
    <source>
        <dbReference type="ARBA" id="ARBA00023128"/>
    </source>
</evidence>
<dbReference type="InParanoid" id="A0A139WDM8"/>
<dbReference type="CDD" id="cd18037">
    <property type="entry name" value="DEXSc_Pif1_like"/>
    <property type="match status" value="1"/>
</dbReference>
<dbReference type="Pfam" id="PF26283">
    <property type="entry name" value="Ig_TRAPPC9-Trs120_4th"/>
    <property type="match status" value="1"/>
</dbReference>
<keyword evidence="7 14" id="KW-0238">DNA-binding</keyword>
<protein>
    <recommendedName>
        <fullName evidence="14">ATP-dependent DNA helicase PIF1</fullName>
        <ecNumber evidence="14">5.6.2.3</ecNumber>
    </recommendedName>
    <alternativeName>
        <fullName evidence="14">DNA 5'-3' helicase PIF1</fullName>
    </alternativeName>
    <alternativeName>
        <fullName evidence="14">DNA repair and recombination helicase PIF1</fullName>
    </alternativeName>
</protein>
<evidence type="ECO:0000256" key="1">
    <source>
        <dbReference type="ARBA" id="ARBA00008459"/>
    </source>
</evidence>
<keyword evidence="9 14" id="KW-0233">DNA recombination</keyword>
<organism evidence="17 18">
    <name type="scientific">Tribolium castaneum</name>
    <name type="common">Red flour beetle</name>
    <dbReference type="NCBI Taxonomy" id="7070"/>
    <lineage>
        <taxon>Eukaryota</taxon>
        <taxon>Metazoa</taxon>
        <taxon>Ecdysozoa</taxon>
        <taxon>Arthropoda</taxon>
        <taxon>Hexapoda</taxon>
        <taxon>Insecta</taxon>
        <taxon>Pterygota</taxon>
        <taxon>Neoptera</taxon>
        <taxon>Endopterygota</taxon>
        <taxon>Coleoptera</taxon>
        <taxon>Polyphaga</taxon>
        <taxon>Cucujiformia</taxon>
        <taxon>Tenebrionidae</taxon>
        <taxon>Tenebrionidae incertae sedis</taxon>
        <taxon>Tribolium</taxon>
    </lineage>
</organism>
<dbReference type="Proteomes" id="UP000007266">
    <property type="component" value="Linkage group 8"/>
</dbReference>
<keyword evidence="5 14" id="KW-0347">Helicase</keyword>
<comment type="catalytic activity">
    <reaction evidence="14">
        <text>ATP + H2O = ADP + phosphate + H(+)</text>
        <dbReference type="Rhea" id="RHEA:13065"/>
        <dbReference type="ChEBI" id="CHEBI:15377"/>
        <dbReference type="ChEBI" id="CHEBI:15378"/>
        <dbReference type="ChEBI" id="CHEBI:30616"/>
        <dbReference type="ChEBI" id="CHEBI:43474"/>
        <dbReference type="ChEBI" id="CHEBI:456216"/>
        <dbReference type="EC" id="5.6.2.3"/>
    </reaction>
</comment>
<feature type="region of interest" description="Disordered" evidence="15">
    <location>
        <begin position="142"/>
        <end position="189"/>
    </location>
</feature>
<dbReference type="GO" id="GO:0006310">
    <property type="term" value="P:DNA recombination"/>
    <property type="evidence" value="ECO:0007669"/>
    <property type="project" value="UniProtKB-UniRule"/>
</dbReference>
<comment type="cofactor">
    <cofactor evidence="14">
        <name>Mg(2+)</name>
        <dbReference type="ChEBI" id="CHEBI:18420"/>
    </cofactor>
</comment>
<evidence type="ECO:0000256" key="4">
    <source>
        <dbReference type="ARBA" id="ARBA00022801"/>
    </source>
</evidence>
<dbReference type="InterPro" id="IPR058568">
    <property type="entry name" value="Ig_TRAPPC9_Trs120_4th"/>
</dbReference>
<dbReference type="InterPro" id="IPR048293">
    <property type="entry name" value="PIF1_RRM3_pfh1"/>
</dbReference>
<evidence type="ECO:0000259" key="16">
    <source>
        <dbReference type="SMART" id="SM00382"/>
    </source>
</evidence>
<evidence type="ECO:0000256" key="5">
    <source>
        <dbReference type="ARBA" id="ARBA00022806"/>
    </source>
</evidence>